<feature type="domain" description="Glycosyltransferase 2-like" evidence="6">
    <location>
        <begin position="18"/>
        <end position="133"/>
    </location>
</feature>
<comment type="caution">
    <text evidence="7">The sequence shown here is derived from an EMBL/GenBank/DDBJ whole genome shotgun (WGS) entry which is preliminary data.</text>
</comment>
<proteinExistence type="inferred from homology"/>
<evidence type="ECO:0000256" key="3">
    <source>
        <dbReference type="ARBA" id="ARBA00022676"/>
    </source>
</evidence>
<evidence type="ECO:0000256" key="4">
    <source>
        <dbReference type="ARBA" id="ARBA00022679"/>
    </source>
</evidence>
<dbReference type="GO" id="GO:0016757">
    <property type="term" value="F:glycosyltransferase activity"/>
    <property type="evidence" value="ECO:0007669"/>
    <property type="project" value="UniProtKB-KW"/>
</dbReference>
<dbReference type="EMBL" id="SLZW01000008">
    <property type="protein sequence ID" value="TCS61292.1"/>
    <property type="molecule type" value="Genomic_DNA"/>
</dbReference>
<name>A0A4R3J7B1_9PROT</name>
<evidence type="ECO:0000259" key="6">
    <source>
        <dbReference type="Pfam" id="PF00535"/>
    </source>
</evidence>
<dbReference type="CDD" id="cd04179">
    <property type="entry name" value="DPM_DPG-synthase_like"/>
    <property type="match status" value="1"/>
</dbReference>
<dbReference type="OrthoDB" id="5291101at2"/>
<keyword evidence="4 7" id="KW-0808">Transferase</keyword>
<evidence type="ECO:0000256" key="2">
    <source>
        <dbReference type="ARBA" id="ARBA00006739"/>
    </source>
</evidence>
<dbReference type="InterPro" id="IPR029044">
    <property type="entry name" value="Nucleotide-diphossugar_trans"/>
</dbReference>
<dbReference type="InterPro" id="IPR001173">
    <property type="entry name" value="Glyco_trans_2-like"/>
</dbReference>
<organism evidence="7 8">
    <name type="scientific">Varunaivibrio sulfuroxidans</name>
    <dbReference type="NCBI Taxonomy" id="1773489"/>
    <lineage>
        <taxon>Bacteria</taxon>
        <taxon>Pseudomonadati</taxon>
        <taxon>Pseudomonadota</taxon>
        <taxon>Alphaproteobacteria</taxon>
        <taxon>Rhodospirillales</taxon>
        <taxon>Magnetovibrionaceae</taxon>
        <taxon>Varunaivibrio</taxon>
    </lineage>
</organism>
<evidence type="ECO:0000313" key="8">
    <source>
        <dbReference type="Proteomes" id="UP000295304"/>
    </source>
</evidence>
<evidence type="ECO:0000256" key="1">
    <source>
        <dbReference type="ARBA" id="ARBA00001946"/>
    </source>
</evidence>
<reference evidence="7 8" key="1">
    <citation type="submission" date="2019-03" db="EMBL/GenBank/DDBJ databases">
        <title>Genomic Encyclopedia of Type Strains, Phase IV (KMG-IV): sequencing the most valuable type-strain genomes for metagenomic binning, comparative biology and taxonomic classification.</title>
        <authorList>
            <person name="Goeker M."/>
        </authorList>
    </citation>
    <scope>NUCLEOTIDE SEQUENCE [LARGE SCALE GENOMIC DNA]</scope>
    <source>
        <strain evidence="7 8">DSM 101688</strain>
    </source>
</reference>
<dbReference type="PANTHER" id="PTHR48090">
    <property type="entry name" value="UNDECAPRENYL-PHOSPHATE 4-DEOXY-4-FORMAMIDO-L-ARABINOSE TRANSFERASE-RELATED"/>
    <property type="match status" value="1"/>
</dbReference>
<protein>
    <submittedName>
        <fullName evidence="7">Glycosyltransferase involved in cell wall biosynthesis</fullName>
    </submittedName>
</protein>
<dbReference type="Proteomes" id="UP000295304">
    <property type="component" value="Unassembled WGS sequence"/>
</dbReference>
<dbReference type="Gene3D" id="3.90.550.10">
    <property type="entry name" value="Spore Coat Polysaccharide Biosynthesis Protein SpsA, Chain A"/>
    <property type="match status" value="1"/>
</dbReference>
<dbReference type="Pfam" id="PF00535">
    <property type="entry name" value="Glycos_transf_2"/>
    <property type="match status" value="1"/>
</dbReference>
<sequence length="243" mass="27376">MTRTNQYSTATASEVTISCIVPAFNEERSVARILEAIAAVGDELEEIIVVDDGSSDATCDIVRETMQRYETVRLIAQDRNRGKSCAVARGVREARGAYVLFLDADLIGLTARGIRDLIAPIRGGEADVAISMRENTPLWMKMGGLDIMSGERVLPRALCDAHLDELEAMSSFGLEVFLNRLVVSRKLRLRTVMLDGVLNDFKFHKRGFWRGVRGELLMWRDIFQTVSFFEFVVQIVRMRKLLV</sequence>
<evidence type="ECO:0000313" key="7">
    <source>
        <dbReference type="EMBL" id="TCS61292.1"/>
    </source>
</evidence>
<evidence type="ECO:0000256" key="5">
    <source>
        <dbReference type="ARBA" id="ARBA00022842"/>
    </source>
</evidence>
<dbReference type="SUPFAM" id="SSF53448">
    <property type="entry name" value="Nucleotide-diphospho-sugar transferases"/>
    <property type="match status" value="1"/>
</dbReference>
<dbReference type="PANTHER" id="PTHR48090:SF10">
    <property type="entry name" value="GLUCOSYL-3-PHOSPHOGLYCERATE SYNTHASE"/>
    <property type="match status" value="1"/>
</dbReference>
<dbReference type="AlphaFoldDB" id="A0A4R3J7B1"/>
<keyword evidence="5" id="KW-0460">Magnesium</keyword>
<comment type="cofactor">
    <cofactor evidence="1">
        <name>Mg(2+)</name>
        <dbReference type="ChEBI" id="CHEBI:18420"/>
    </cofactor>
</comment>
<gene>
    <name evidence="7" type="ORF">EDD55_10892</name>
</gene>
<keyword evidence="8" id="KW-1185">Reference proteome</keyword>
<dbReference type="InterPro" id="IPR050256">
    <property type="entry name" value="Glycosyltransferase_2"/>
</dbReference>
<accession>A0A4R3J7B1</accession>
<comment type="similarity">
    <text evidence="2">Belongs to the glycosyltransferase 2 family.</text>
</comment>
<dbReference type="RefSeq" id="WP_132939588.1">
    <property type="nucleotide sequence ID" value="NZ_CP119676.1"/>
</dbReference>
<keyword evidence="3" id="KW-0328">Glycosyltransferase</keyword>